<proteinExistence type="predicted"/>
<evidence type="ECO:0000256" key="1">
    <source>
        <dbReference type="ARBA" id="ARBA00022737"/>
    </source>
</evidence>
<dbReference type="PANTHER" id="PTHR32134">
    <property type="entry name" value="FNIP REPEAT-CONTAINING PROTEIN"/>
    <property type="match status" value="1"/>
</dbReference>
<dbReference type="PANTHER" id="PTHR32134:SF92">
    <property type="entry name" value="FNIP REPEAT-CONTAINING PROTEIN"/>
    <property type="match status" value="1"/>
</dbReference>
<organism evidence="2 3">
    <name type="scientific">Polysphondylium violaceum</name>
    <dbReference type="NCBI Taxonomy" id="133409"/>
    <lineage>
        <taxon>Eukaryota</taxon>
        <taxon>Amoebozoa</taxon>
        <taxon>Evosea</taxon>
        <taxon>Eumycetozoa</taxon>
        <taxon>Dictyostelia</taxon>
        <taxon>Dictyosteliales</taxon>
        <taxon>Dictyosteliaceae</taxon>
        <taxon>Polysphondylium</taxon>
    </lineage>
</organism>
<evidence type="ECO:0000313" key="2">
    <source>
        <dbReference type="EMBL" id="KAF2075515.1"/>
    </source>
</evidence>
<keyword evidence="3" id="KW-1185">Reference proteome</keyword>
<accession>A0A8J4PY33</accession>
<keyword evidence="1" id="KW-0677">Repeat</keyword>
<dbReference type="Proteomes" id="UP000695562">
    <property type="component" value="Unassembled WGS sequence"/>
</dbReference>
<dbReference type="InterPro" id="IPR008615">
    <property type="entry name" value="FNIP"/>
</dbReference>
<reference evidence="2" key="1">
    <citation type="submission" date="2020-01" db="EMBL/GenBank/DDBJ databases">
        <title>Development of genomics and gene disruption for Polysphondylium violaceum indicates a role for the polyketide synthase stlB in stalk morphogenesis.</title>
        <authorList>
            <person name="Narita B."/>
            <person name="Kawabe Y."/>
            <person name="Kin K."/>
            <person name="Saito T."/>
            <person name="Gibbs R."/>
            <person name="Kuspa A."/>
            <person name="Muzny D."/>
            <person name="Queller D."/>
            <person name="Richards S."/>
            <person name="Strassman J."/>
            <person name="Sucgang R."/>
            <person name="Worley K."/>
            <person name="Schaap P."/>
        </authorList>
    </citation>
    <scope>NUCLEOTIDE SEQUENCE</scope>
    <source>
        <strain evidence="2">QSvi11</strain>
    </source>
</reference>
<protein>
    <submittedName>
        <fullName evidence="2">Uncharacterized protein</fullName>
    </submittedName>
</protein>
<evidence type="ECO:0000313" key="3">
    <source>
        <dbReference type="Proteomes" id="UP000695562"/>
    </source>
</evidence>
<dbReference type="Pfam" id="PF05725">
    <property type="entry name" value="FNIP"/>
    <property type="match status" value="2"/>
</dbReference>
<dbReference type="AlphaFoldDB" id="A0A8J4PY33"/>
<dbReference type="InterPro" id="IPR051251">
    <property type="entry name" value="STK_FNIP-Repeat"/>
</dbReference>
<comment type="caution">
    <text evidence="2">The sequence shown here is derived from an EMBL/GenBank/DDBJ whole genome shotgun (WGS) entry which is preliminary data.</text>
</comment>
<dbReference type="EMBL" id="AJWJ01000096">
    <property type="protein sequence ID" value="KAF2075515.1"/>
    <property type="molecule type" value="Genomic_DNA"/>
</dbReference>
<name>A0A8J4PY33_9MYCE</name>
<gene>
    <name evidence="2" type="ORF">CYY_003156</name>
</gene>
<sequence>MSDLFFKIYRNSFLKYKICSCVRFGALKDITITLECFIKDIERVLHLSQYCNLTLYVTKGDFYSYSEKFISSPQENKYGIRYVTLRHDFDIQLPCGFIPDGVEGFDMGYRFSQPLSIGVFPSSLKTVRCSYYFNFLLHQMVDGVAVSVFPTDLESLTIGDRFERMCPILPSGLKKLKIGRLFGDDIGYLEKLESLSAPLAWIHNEKNSVPASVTSLKILNDQYRPTDERDVLEFLWTKYPRNLKKLQLTLSDAIHKFQFKQDSFPSSLVKLDLRSPNNLGYLHLHHDDYDDCVNVVNQNNSLKQLDFPYWKLVKSMVVTDNVRSTKACCIIPNGVQELGLLTHLLTTTPIPPSVTSLTLDHIDRSFNIPPNVTYLKYHSDNDLCSINTDWDLSGIRKVKILSDSCQDIETPLPHVRYISLPKIVPLNMGYINKRVSPGMIPNTVTRLHISWCNDFVLRDVVPPSVTHLKLWLPYIPLPKDIVPMHIKKLILFNAAALDPGSLPSNLQYLSFEKGYQYPIQPNTLPDSLTILKNINNIILNNQCILPPNLEKLTLSPTGYKEFINHSQLLKKAGLSEYIDSIVCSL</sequence>